<sequence>MFKATEFLVISWTSFIAFLPGSLPATQPFIFKCSTQVFQNRIRIPTSLRAPISEKAEIYWKTLLGNDLYRFTLKDQGFNCSSQGVIVHNLPRRNNFKLRRIGKQNQYILNDFYWTPEGTFKTTRNNTFEWNSMERYCISEITDEYIQVQVCLPDCGNSDICLPKCCATSQVISFNFSRPQPFSCDEVPVPEWQPIIYKLLPGSRSLFPKSEKNNSVHFTHSKVPCRPFQIISPSKPAHEMHTYNQGIIRILEGGEVMTRKNSNHQWQQIKTGFCLDRMWDMEVVPEFEATERNIVILHCEKPPPTNLTPSKIYLPTLITSSIFALLTVIVYCLLWDKQNIHGWTITTFSICVFFNLITSAFAYGVGLFQERN</sequence>
<protein>
    <submittedName>
        <fullName evidence="3">Uncharacterized protein</fullName>
    </submittedName>
</protein>
<dbReference type="PANTHER" id="PTHR47154">
    <property type="entry name" value="G-PROTEIN COUPLED RECEPTOR MTH-RELATED"/>
    <property type="match status" value="1"/>
</dbReference>
<reference evidence="3" key="1">
    <citation type="submission" date="2021-06" db="EMBL/GenBank/DDBJ databases">
        <authorList>
            <person name="Hodson N. C."/>
            <person name="Mongue J. A."/>
            <person name="Jaron S. K."/>
        </authorList>
    </citation>
    <scope>NUCLEOTIDE SEQUENCE</scope>
</reference>
<keyword evidence="1" id="KW-0812">Transmembrane</keyword>
<evidence type="ECO:0000256" key="1">
    <source>
        <dbReference type="SAM" id="Phobius"/>
    </source>
</evidence>
<keyword evidence="1" id="KW-0472">Membrane</keyword>
<dbReference type="GO" id="GO:0005886">
    <property type="term" value="C:plasma membrane"/>
    <property type="evidence" value="ECO:0007669"/>
    <property type="project" value="TreeGrafter"/>
</dbReference>
<dbReference type="InterPro" id="IPR051384">
    <property type="entry name" value="Mth_GPCR"/>
</dbReference>
<evidence type="ECO:0000256" key="2">
    <source>
        <dbReference type="SAM" id="SignalP"/>
    </source>
</evidence>
<keyword evidence="1" id="KW-1133">Transmembrane helix</keyword>
<feature type="transmembrane region" description="Helical" evidence="1">
    <location>
        <begin position="346"/>
        <end position="368"/>
    </location>
</feature>
<feature type="transmembrane region" description="Helical" evidence="1">
    <location>
        <begin position="312"/>
        <end position="334"/>
    </location>
</feature>
<dbReference type="GO" id="GO:0008528">
    <property type="term" value="F:G protein-coupled peptide receptor activity"/>
    <property type="evidence" value="ECO:0007669"/>
    <property type="project" value="TreeGrafter"/>
</dbReference>
<name>A0A8J2KQC4_9HEXA</name>
<feature type="non-terminal residue" evidence="3">
    <location>
        <position position="1"/>
    </location>
</feature>
<evidence type="ECO:0000313" key="4">
    <source>
        <dbReference type="Proteomes" id="UP000708208"/>
    </source>
</evidence>
<gene>
    <name evidence="3" type="ORF">AFUS01_LOCUS18776</name>
</gene>
<evidence type="ECO:0000313" key="3">
    <source>
        <dbReference type="EMBL" id="CAG7730105.1"/>
    </source>
</evidence>
<accession>A0A8J2KQC4</accession>
<dbReference type="PANTHER" id="PTHR47154:SF2">
    <property type="entry name" value="G-PROTEIN COUPLED RECEPTOR MTH-RELATED"/>
    <property type="match status" value="1"/>
</dbReference>
<dbReference type="AlphaFoldDB" id="A0A8J2KQC4"/>
<keyword evidence="2" id="KW-0732">Signal</keyword>
<organism evidence="3 4">
    <name type="scientific">Allacma fusca</name>
    <dbReference type="NCBI Taxonomy" id="39272"/>
    <lineage>
        <taxon>Eukaryota</taxon>
        <taxon>Metazoa</taxon>
        <taxon>Ecdysozoa</taxon>
        <taxon>Arthropoda</taxon>
        <taxon>Hexapoda</taxon>
        <taxon>Collembola</taxon>
        <taxon>Symphypleona</taxon>
        <taxon>Sminthuridae</taxon>
        <taxon>Allacma</taxon>
    </lineage>
</organism>
<feature type="chain" id="PRO_5035219986" evidence="2">
    <location>
        <begin position="25"/>
        <end position="372"/>
    </location>
</feature>
<comment type="caution">
    <text evidence="3">The sequence shown here is derived from an EMBL/GenBank/DDBJ whole genome shotgun (WGS) entry which is preliminary data.</text>
</comment>
<dbReference type="Proteomes" id="UP000708208">
    <property type="component" value="Unassembled WGS sequence"/>
</dbReference>
<dbReference type="EMBL" id="CAJVCH010189013">
    <property type="protein sequence ID" value="CAG7730105.1"/>
    <property type="molecule type" value="Genomic_DNA"/>
</dbReference>
<keyword evidence="4" id="KW-1185">Reference proteome</keyword>
<feature type="signal peptide" evidence="2">
    <location>
        <begin position="1"/>
        <end position="24"/>
    </location>
</feature>
<proteinExistence type="predicted"/>